<evidence type="ECO:0000256" key="6">
    <source>
        <dbReference type="ARBA" id="ARBA00022737"/>
    </source>
</evidence>
<dbReference type="Gene3D" id="3.40.50.11380">
    <property type="match status" value="1"/>
</dbReference>
<comment type="similarity">
    <text evidence="2">Belongs to the glycosyltransferase 41 family. O-GlcNAc transferase subfamily.</text>
</comment>
<dbReference type="PANTHER" id="PTHR44835">
    <property type="entry name" value="UDP-N-ACETYLGLUCOSAMINE--PEPTIDE N-ACETYLGLUCOSAMINYLTRANSFERASE SPINDLY-RELATED"/>
    <property type="match status" value="1"/>
</dbReference>
<evidence type="ECO:0000256" key="1">
    <source>
        <dbReference type="ARBA" id="ARBA00004922"/>
    </source>
</evidence>
<comment type="caution">
    <text evidence="10">The sequence shown here is derived from an EMBL/GenBank/DDBJ whole genome shotgun (WGS) entry which is preliminary data.</text>
</comment>
<evidence type="ECO:0000313" key="11">
    <source>
        <dbReference type="Proteomes" id="UP000189670"/>
    </source>
</evidence>
<dbReference type="AlphaFoldDB" id="A0A1V1P2M6"/>
<evidence type="ECO:0000256" key="2">
    <source>
        <dbReference type="ARBA" id="ARBA00005386"/>
    </source>
</evidence>
<dbReference type="InterPro" id="IPR029489">
    <property type="entry name" value="OGT/SEC/SPY_C"/>
</dbReference>
<dbReference type="GO" id="GO:0097363">
    <property type="term" value="F:protein O-acetylglucosaminyltransferase activity"/>
    <property type="evidence" value="ECO:0007669"/>
    <property type="project" value="UniProtKB-EC"/>
</dbReference>
<keyword evidence="6" id="KW-0677">Repeat</keyword>
<evidence type="ECO:0000256" key="5">
    <source>
        <dbReference type="ARBA" id="ARBA00022679"/>
    </source>
</evidence>
<evidence type="ECO:0000256" key="3">
    <source>
        <dbReference type="ARBA" id="ARBA00011970"/>
    </source>
</evidence>
<sequence length="659" mass="76601">MKKNISEILFEAMQRHKDGQYDQSLALYKTVLDMEPENTDALHFLGIVYCELNNYDVGIKLITKAIELFPDYYLYHINLGHIFYKQKKYKNAIHHFQKSLELEKKNADTHYHIANCYVKLQNYPLAIEHYDIAIQINPLMYKAHLDLGLVLQEIGQLENACKHYHEASLINPEASEPYFNIGLIINKTYRFLSSISYYKAAIKRNPFSFEANKAIACAYADIAEVEEAMIHYRTAIQIKPDNRQAQNAYLATLNFHPDLSPEFIASEYRRLSEKDNQKTYESLRLNYNRSERIRIGYLSPDFRLHPMAFYVETLIKHYNREKFNVICYNDTQTPDKITDYFSKLPEQWYNTANMCDEEVIKLIKNNKIDILIDLAGRSLNNRLTVFKQKPAPIQMTYVGFKNTTGLKAIDFKITDKWADPHGKTEHLHSEKLLRISCCHVCYSPPKWIGNTVSQLPKQQNKYVTFGALTNFERINKTVLGLWRNILHNIPYAHLIIQSKPFNEESFKEIIYKFFLDNNIKRERIKLVPFASMKEHLDLYKEIDIALDTFPDNGSCTTCHALWMGVPVICLEGKTYAGRVGVSILSNLGHEEWIAKTYNEYLQIAINLSKDTQQLMDIRKNLRNELMLTIGNSKCFMSSLESAYLSVISSGIWGRSDPAN</sequence>
<dbReference type="SMART" id="SM00028">
    <property type="entry name" value="TPR"/>
    <property type="match status" value="7"/>
</dbReference>
<keyword evidence="5" id="KW-0808">Transferase</keyword>
<keyword evidence="7 8" id="KW-0802">TPR repeat</keyword>
<feature type="domain" description="O-GlcNAc transferase C-terminal" evidence="9">
    <location>
        <begin position="280"/>
        <end position="433"/>
    </location>
</feature>
<protein>
    <recommendedName>
        <fullName evidence="3">protein O-GlcNAc transferase</fullName>
        <ecNumber evidence="3">2.4.1.255</ecNumber>
    </recommendedName>
</protein>
<dbReference type="EC" id="2.4.1.255" evidence="3"/>
<dbReference type="InterPro" id="IPR011990">
    <property type="entry name" value="TPR-like_helical_dom_sf"/>
</dbReference>
<evidence type="ECO:0000256" key="8">
    <source>
        <dbReference type="PROSITE-ProRule" id="PRU00339"/>
    </source>
</evidence>
<dbReference type="Pfam" id="PF14559">
    <property type="entry name" value="TPR_19"/>
    <property type="match status" value="1"/>
</dbReference>
<dbReference type="InterPro" id="IPR019734">
    <property type="entry name" value="TPR_rpt"/>
</dbReference>
<accession>A0A1V1P2M6</accession>
<feature type="repeat" description="TPR" evidence="8">
    <location>
        <begin position="73"/>
        <end position="106"/>
    </location>
</feature>
<dbReference type="Pfam" id="PF13432">
    <property type="entry name" value="TPR_16"/>
    <property type="match status" value="1"/>
</dbReference>
<feature type="repeat" description="TPR" evidence="8">
    <location>
        <begin position="107"/>
        <end position="140"/>
    </location>
</feature>
<evidence type="ECO:0000256" key="7">
    <source>
        <dbReference type="ARBA" id="ARBA00022803"/>
    </source>
</evidence>
<comment type="pathway">
    <text evidence="1">Protein modification; protein glycosylation.</text>
</comment>
<evidence type="ECO:0000313" key="10">
    <source>
        <dbReference type="EMBL" id="ETR69142.1"/>
    </source>
</evidence>
<feature type="repeat" description="TPR" evidence="8">
    <location>
        <begin position="141"/>
        <end position="174"/>
    </location>
</feature>
<dbReference type="EMBL" id="ATBP01000727">
    <property type="protein sequence ID" value="ETR69142.1"/>
    <property type="molecule type" value="Genomic_DNA"/>
</dbReference>
<proteinExistence type="inferred from homology"/>
<dbReference type="Pfam" id="PF13414">
    <property type="entry name" value="TPR_11"/>
    <property type="match status" value="1"/>
</dbReference>
<dbReference type="Proteomes" id="UP000189670">
    <property type="component" value="Unassembled WGS sequence"/>
</dbReference>
<feature type="repeat" description="TPR" evidence="8">
    <location>
        <begin position="209"/>
        <end position="242"/>
    </location>
</feature>
<dbReference type="PROSITE" id="PS50005">
    <property type="entry name" value="TPR"/>
    <property type="match status" value="5"/>
</dbReference>
<dbReference type="PANTHER" id="PTHR44835:SF1">
    <property type="entry name" value="PROTEIN O-GLCNAC TRANSFERASE"/>
    <property type="match status" value="1"/>
</dbReference>
<dbReference type="SUPFAM" id="SSF48452">
    <property type="entry name" value="TPR-like"/>
    <property type="match status" value="1"/>
</dbReference>
<organism evidence="10 11">
    <name type="scientific">Candidatus Magnetoglobus multicellularis str. Araruama</name>
    <dbReference type="NCBI Taxonomy" id="890399"/>
    <lineage>
        <taxon>Bacteria</taxon>
        <taxon>Pseudomonadati</taxon>
        <taxon>Thermodesulfobacteriota</taxon>
        <taxon>Desulfobacteria</taxon>
        <taxon>Desulfobacterales</taxon>
        <taxon>Desulfobacteraceae</taxon>
        <taxon>Candidatus Magnetoglobus</taxon>
    </lineage>
</organism>
<dbReference type="Pfam" id="PF13844">
    <property type="entry name" value="Glyco_transf_41"/>
    <property type="match status" value="2"/>
</dbReference>
<dbReference type="Gene3D" id="1.25.40.10">
    <property type="entry name" value="Tetratricopeptide repeat domain"/>
    <property type="match status" value="3"/>
</dbReference>
<name>A0A1V1P2M6_9BACT</name>
<dbReference type="Gene3D" id="3.40.50.2000">
    <property type="entry name" value="Glycogen Phosphorylase B"/>
    <property type="match status" value="1"/>
</dbReference>
<evidence type="ECO:0000256" key="4">
    <source>
        <dbReference type="ARBA" id="ARBA00022676"/>
    </source>
</evidence>
<reference evidence="11" key="1">
    <citation type="submission" date="2012-11" db="EMBL/GenBank/DDBJ databases">
        <authorList>
            <person name="Lucero-Rivera Y.E."/>
            <person name="Tovar-Ramirez D."/>
        </authorList>
    </citation>
    <scope>NUCLEOTIDE SEQUENCE [LARGE SCALE GENOMIC DNA]</scope>
    <source>
        <strain evidence="11">Araruama</strain>
    </source>
</reference>
<dbReference type="InterPro" id="IPR051939">
    <property type="entry name" value="Glycosyltr_41/O-GlcNAc_trsf"/>
</dbReference>
<feature type="repeat" description="TPR" evidence="8">
    <location>
        <begin position="39"/>
        <end position="72"/>
    </location>
</feature>
<gene>
    <name evidence="10" type="ORF">OMM_04127</name>
</gene>
<keyword evidence="4" id="KW-0328">Glycosyltransferase</keyword>
<feature type="domain" description="O-GlcNAc transferase C-terminal" evidence="9">
    <location>
        <begin position="461"/>
        <end position="623"/>
    </location>
</feature>
<evidence type="ECO:0000259" key="9">
    <source>
        <dbReference type="Pfam" id="PF13844"/>
    </source>
</evidence>